<dbReference type="CDD" id="cd02440">
    <property type="entry name" value="AdoMet_MTases"/>
    <property type="match status" value="1"/>
</dbReference>
<evidence type="ECO:0000256" key="6">
    <source>
        <dbReference type="ARBA" id="ARBA00022691"/>
    </source>
</evidence>
<dbReference type="GO" id="GO:0032259">
    <property type="term" value="P:methylation"/>
    <property type="evidence" value="ECO:0007669"/>
    <property type="project" value="UniProtKB-UniRule"/>
</dbReference>
<sequence>MMAAPRPGSSSSAAPAASSPAQQQKEPLSARGDLYIVHFTASNLSFRIPDWEATCTALGIEYAFVPTPHSLHTQVLDNKGKKKLQDVAGAPDEELEEEGSVYDPYLIEDTPPDWHAPETACSPTTDARLISPFHLVYLPSDAAARAICARSTQVKSIYAYWAAGRSYAHAHVLLKTQARSLAKWRRFDAEAGSTEAAQLSSWRASFVSINQRLGGRAQVERIDSFSFFDFRGPIDLKRAEREWVVVEEHSFVENQAESQARIMEGNLALRAAAGSSSGSPSTSTSTSTSTSGPSAAAERSDTGKGKKSTFLQVFVGRLIAHGSARELITTMDLKKRVYIGNTSMPAEQSLLMATMALAKPGKIVYDPFAGTGSILYACAQYGAYVVGSDIDARMMKGKDVETKGNTGMTRAASQYGLQNLVLDGLGADMTQHPWRRGGLFDAIVADPPYGIRAGAKRLGRRNIAKQREEPFAFPDGSLAHQLPDYIAPTRPYHLLDLTRDLLDFAHFLLVRGGRLVFWLPCVNEDDGEEVEIPQREGMRLVARSTQDFGRWSRMLITLEKVSDAGVAEGDGRIGRYAEYGKPVVGVDAGEEDEDEAEQETHAASASVSASASTSTTDPAAREGSSTGSTGGNAGRYLATADANEFRNRVYAPKGTRA</sequence>
<dbReference type="PROSITE" id="PS00092">
    <property type="entry name" value="N6_MTASE"/>
    <property type="match status" value="1"/>
</dbReference>
<feature type="compositionally biased region" description="Acidic residues" evidence="11">
    <location>
        <begin position="588"/>
        <end position="597"/>
    </location>
</feature>
<comment type="similarity">
    <text evidence="10">Belongs to the class I-like SAM-binding methyltransferase superfamily. TRM11 methyltransferase family.</text>
</comment>
<dbReference type="GO" id="GO:0043527">
    <property type="term" value="C:tRNA methyltransferase complex"/>
    <property type="evidence" value="ECO:0007669"/>
    <property type="project" value="UniProtKB-ARBA"/>
</dbReference>
<proteinExistence type="inferred from homology"/>
<keyword evidence="7 10" id="KW-0819">tRNA processing</keyword>
<reference evidence="14" key="1">
    <citation type="journal article" date="2023" name="PhytoFront">
        <title>Draft Genome Resources of Seven Strains of Tilletia horrida, Causal Agent of Kernel Smut of Rice.</title>
        <authorList>
            <person name="Khanal S."/>
            <person name="Antony Babu S."/>
            <person name="Zhou X.G."/>
        </authorList>
    </citation>
    <scope>NUCLEOTIDE SEQUENCE</scope>
    <source>
        <strain evidence="14">TX3</strain>
    </source>
</reference>
<dbReference type="InterPro" id="IPR016691">
    <property type="entry name" value="TRMT11"/>
</dbReference>
<name>A0AAN6JNX3_9BASI</name>
<dbReference type="PANTHER" id="PTHR13370">
    <property type="entry name" value="RNA METHYLASE-RELATED"/>
    <property type="match status" value="1"/>
</dbReference>
<evidence type="ECO:0000259" key="13">
    <source>
        <dbReference type="Pfam" id="PF25904"/>
    </source>
</evidence>
<dbReference type="InterPro" id="IPR002052">
    <property type="entry name" value="DNA_methylase_N6_adenine_CS"/>
</dbReference>
<feature type="region of interest" description="Disordered" evidence="11">
    <location>
        <begin position="272"/>
        <end position="303"/>
    </location>
</feature>
<dbReference type="GO" id="GO:0160102">
    <property type="term" value="F:tRNA (guanine(10)-N2)-methyltransferase activity"/>
    <property type="evidence" value="ECO:0007669"/>
    <property type="project" value="UniProtKB-EC"/>
</dbReference>
<protein>
    <recommendedName>
        <fullName evidence="9">tRNA (guanine(10)-N(2))-methyltransferase</fullName>
        <ecNumber evidence="9">2.1.1.214</ecNumber>
    </recommendedName>
</protein>
<feature type="domain" description="tRNA (guanine(10)-N(2))-methyltransferase TRMT11 N-terminal" evidence="13">
    <location>
        <begin position="131"/>
        <end position="255"/>
    </location>
</feature>
<keyword evidence="4 10" id="KW-0489">Methyltransferase</keyword>
<evidence type="ECO:0000313" key="14">
    <source>
        <dbReference type="EMBL" id="KAK0539211.1"/>
    </source>
</evidence>
<dbReference type="InterPro" id="IPR029063">
    <property type="entry name" value="SAM-dependent_MTases_sf"/>
</dbReference>
<accession>A0AAN6JNX3</accession>
<evidence type="ECO:0000313" key="15">
    <source>
        <dbReference type="Proteomes" id="UP001176521"/>
    </source>
</evidence>
<dbReference type="EC" id="2.1.1.214" evidence="9"/>
<evidence type="ECO:0000259" key="12">
    <source>
        <dbReference type="Pfam" id="PF01170"/>
    </source>
</evidence>
<keyword evidence="5 10" id="KW-0808">Transferase</keyword>
<feature type="region of interest" description="Disordered" evidence="11">
    <location>
        <begin position="1"/>
        <end position="27"/>
    </location>
</feature>
<dbReference type="Gene3D" id="3.40.50.150">
    <property type="entry name" value="Vaccinia Virus protein VP39"/>
    <property type="match status" value="1"/>
</dbReference>
<dbReference type="Pfam" id="PF25904">
    <property type="entry name" value="Tmrp11_N"/>
    <property type="match status" value="1"/>
</dbReference>
<dbReference type="InterPro" id="IPR000241">
    <property type="entry name" value="RlmKL-like_Mtase"/>
</dbReference>
<dbReference type="EMBL" id="JAPDMQ010000034">
    <property type="protein sequence ID" value="KAK0539211.1"/>
    <property type="molecule type" value="Genomic_DNA"/>
</dbReference>
<evidence type="ECO:0000256" key="1">
    <source>
        <dbReference type="ARBA" id="ARBA00004496"/>
    </source>
</evidence>
<dbReference type="SUPFAM" id="SSF53335">
    <property type="entry name" value="S-adenosyl-L-methionine-dependent methyltransferases"/>
    <property type="match status" value="1"/>
</dbReference>
<keyword evidence="15" id="KW-1185">Reference proteome</keyword>
<evidence type="ECO:0000256" key="10">
    <source>
        <dbReference type="PROSITE-ProRule" id="PRU00959"/>
    </source>
</evidence>
<comment type="caution">
    <text evidence="14">The sequence shown here is derived from an EMBL/GenBank/DDBJ whole genome shotgun (WGS) entry which is preliminary data.</text>
</comment>
<dbReference type="GO" id="GO:0005737">
    <property type="term" value="C:cytoplasm"/>
    <property type="evidence" value="ECO:0007669"/>
    <property type="project" value="UniProtKB-SubCell"/>
</dbReference>
<feature type="domain" description="Ribosomal RNA large subunit methyltransferase K/L-like methyltransferase" evidence="12">
    <location>
        <begin position="335"/>
        <end position="457"/>
    </location>
</feature>
<evidence type="ECO:0000256" key="8">
    <source>
        <dbReference type="ARBA" id="ARBA00022884"/>
    </source>
</evidence>
<evidence type="ECO:0000256" key="11">
    <source>
        <dbReference type="SAM" id="MobiDB-lite"/>
    </source>
</evidence>
<dbReference type="AlphaFoldDB" id="A0AAN6JNX3"/>
<feature type="compositionally biased region" description="Low complexity" evidence="11">
    <location>
        <begin position="272"/>
        <end position="297"/>
    </location>
</feature>
<keyword evidence="3 10" id="KW-0820">tRNA-binding</keyword>
<dbReference type="Proteomes" id="UP001176521">
    <property type="component" value="Unassembled WGS sequence"/>
</dbReference>
<gene>
    <name evidence="14" type="ORF">OC842_001032</name>
</gene>
<evidence type="ECO:0000256" key="3">
    <source>
        <dbReference type="ARBA" id="ARBA00022555"/>
    </source>
</evidence>
<feature type="compositionally biased region" description="Low complexity" evidence="11">
    <location>
        <begin position="601"/>
        <end position="627"/>
    </location>
</feature>
<feature type="region of interest" description="Disordered" evidence="11">
    <location>
        <begin position="588"/>
        <end position="639"/>
    </location>
</feature>
<keyword evidence="6 10" id="KW-0949">S-adenosyl-L-methionine</keyword>
<evidence type="ECO:0000256" key="9">
    <source>
        <dbReference type="ARBA" id="ARBA00066937"/>
    </source>
</evidence>
<feature type="compositionally biased region" description="Low complexity" evidence="11">
    <location>
        <begin position="1"/>
        <end position="21"/>
    </location>
</feature>
<comment type="subcellular location">
    <subcellularLocation>
        <location evidence="1">Cytoplasm</location>
    </subcellularLocation>
</comment>
<keyword evidence="8 10" id="KW-0694">RNA-binding</keyword>
<dbReference type="PANTHER" id="PTHR13370:SF3">
    <property type="entry name" value="TRNA (GUANINE(10)-N2)-METHYLTRANSFERASE HOMOLOG"/>
    <property type="match status" value="1"/>
</dbReference>
<dbReference type="GO" id="GO:0000049">
    <property type="term" value="F:tRNA binding"/>
    <property type="evidence" value="ECO:0007669"/>
    <property type="project" value="UniProtKB-UniRule"/>
</dbReference>
<evidence type="ECO:0000256" key="2">
    <source>
        <dbReference type="ARBA" id="ARBA00022490"/>
    </source>
</evidence>
<evidence type="ECO:0000256" key="5">
    <source>
        <dbReference type="ARBA" id="ARBA00022679"/>
    </source>
</evidence>
<dbReference type="PROSITE" id="PS51627">
    <property type="entry name" value="SAM_MT_TRM11"/>
    <property type="match status" value="1"/>
</dbReference>
<keyword evidence="2" id="KW-0963">Cytoplasm</keyword>
<dbReference type="Pfam" id="PF01170">
    <property type="entry name" value="UPF0020"/>
    <property type="match status" value="1"/>
</dbReference>
<dbReference type="GO" id="GO:0008033">
    <property type="term" value="P:tRNA processing"/>
    <property type="evidence" value="ECO:0007669"/>
    <property type="project" value="UniProtKB-UniRule"/>
</dbReference>
<organism evidence="14 15">
    <name type="scientific">Tilletia horrida</name>
    <dbReference type="NCBI Taxonomy" id="155126"/>
    <lineage>
        <taxon>Eukaryota</taxon>
        <taxon>Fungi</taxon>
        <taxon>Dikarya</taxon>
        <taxon>Basidiomycota</taxon>
        <taxon>Ustilaginomycotina</taxon>
        <taxon>Exobasidiomycetes</taxon>
        <taxon>Tilletiales</taxon>
        <taxon>Tilletiaceae</taxon>
        <taxon>Tilletia</taxon>
    </lineage>
</organism>
<evidence type="ECO:0000256" key="7">
    <source>
        <dbReference type="ARBA" id="ARBA00022694"/>
    </source>
</evidence>
<dbReference type="InterPro" id="IPR059073">
    <property type="entry name" value="TRMT11_N"/>
</dbReference>
<evidence type="ECO:0000256" key="4">
    <source>
        <dbReference type="ARBA" id="ARBA00022603"/>
    </source>
</evidence>